<dbReference type="InterPro" id="IPR039426">
    <property type="entry name" value="TonB-dep_rcpt-like"/>
</dbReference>
<evidence type="ECO:0000256" key="3">
    <source>
        <dbReference type="ARBA" id="ARBA00022448"/>
    </source>
</evidence>
<evidence type="ECO:0000256" key="5">
    <source>
        <dbReference type="ARBA" id="ARBA00022496"/>
    </source>
</evidence>
<comment type="similarity">
    <text evidence="2 14 16">Belongs to the TonB-dependent receptor family.</text>
</comment>
<keyword evidence="21" id="KW-1185">Reference proteome</keyword>
<feature type="chain" id="PRO_5016425970" evidence="17">
    <location>
        <begin position="35"/>
        <end position="733"/>
    </location>
</feature>
<dbReference type="Gene3D" id="2.170.130.10">
    <property type="entry name" value="TonB-dependent receptor, plug domain"/>
    <property type="match status" value="1"/>
</dbReference>
<gene>
    <name evidence="20" type="ORF">DFQ15_12024</name>
</gene>
<dbReference type="InterPro" id="IPR012910">
    <property type="entry name" value="Plug_dom"/>
</dbReference>
<dbReference type="GO" id="GO:0015891">
    <property type="term" value="P:siderophore transport"/>
    <property type="evidence" value="ECO:0007669"/>
    <property type="project" value="InterPro"/>
</dbReference>
<keyword evidence="12 20" id="KW-0675">Receptor</keyword>
<keyword evidence="6 14" id="KW-0812">Transmembrane</keyword>
<comment type="caution">
    <text evidence="20">The sequence shown here is derived from an EMBL/GenBank/DDBJ whole genome shotgun (WGS) entry which is preliminary data.</text>
</comment>
<dbReference type="PROSITE" id="PS01156">
    <property type="entry name" value="TONB_DEPENDENT_REC_2"/>
    <property type="match status" value="1"/>
</dbReference>
<evidence type="ECO:0000256" key="4">
    <source>
        <dbReference type="ARBA" id="ARBA00022452"/>
    </source>
</evidence>
<evidence type="ECO:0000313" key="20">
    <source>
        <dbReference type="EMBL" id="PYE75071.1"/>
    </source>
</evidence>
<dbReference type="InterPro" id="IPR010917">
    <property type="entry name" value="TonB_rcpt_CS"/>
</dbReference>
<keyword evidence="10 16" id="KW-0798">TonB box</keyword>
<dbReference type="PANTHER" id="PTHR32552:SF68">
    <property type="entry name" value="FERRICHROME OUTER MEMBRANE TRANSPORTER_PHAGE RECEPTOR"/>
    <property type="match status" value="1"/>
</dbReference>
<dbReference type="NCBIfam" id="TIGR01783">
    <property type="entry name" value="TonB-siderophor"/>
    <property type="match status" value="1"/>
</dbReference>
<keyword evidence="3 14" id="KW-0813">Transport</keyword>
<dbReference type="GO" id="GO:0009279">
    <property type="term" value="C:cell outer membrane"/>
    <property type="evidence" value="ECO:0007669"/>
    <property type="project" value="UniProtKB-SubCell"/>
</dbReference>
<dbReference type="PANTHER" id="PTHR32552">
    <property type="entry name" value="FERRICHROME IRON RECEPTOR-RELATED"/>
    <property type="match status" value="1"/>
</dbReference>
<keyword evidence="4 14" id="KW-1134">Transmembrane beta strand</keyword>
<evidence type="ECO:0000256" key="12">
    <source>
        <dbReference type="ARBA" id="ARBA00023170"/>
    </source>
</evidence>
<dbReference type="RefSeq" id="WP_110466345.1">
    <property type="nucleotide sequence ID" value="NZ_JAMOFZ010000019.1"/>
</dbReference>
<dbReference type="PROSITE" id="PS52016">
    <property type="entry name" value="TONB_DEPENDENT_REC_3"/>
    <property type="match status" value="1"/>
</dbReference>
<feature type="domain" description="TonB-dependent receptor-like beta-barrel" evidence="18">
    <location>
        <begin position="241"/>
        <end position="702"/>
    </location>
</feature>
<dbReference type="Gene3D" id="2.40.170.20">
    <property type="entry name" value="TonB-dependent receptor, beta-barrel domain"/>
    <property type="match status" value="1"/>
</dbReference>
<dbReference type="FunFam" id="2.170.130.10:FF:000001">
    <property type="entry name" value="Catecholate siderophore TonB-dependent receptor"/>
    <property type="match status" value="1"/>
</dbReference>
<protein>
    <submittedName>
        <fullName evidence="20">Catecholate siderophore receptor</fullName>
    </submittedName>
</protein>
<name>A0A318SFN8_9BURK</name>
<dbReference type="Pfam" id="PF07715">
    <property type="entry name" value="Plug"/>
    <property type="match status" value="1"/>
</dbReference>
<dbReference type="InterPro" id="IPR010105">
    <property type="entry name" value="TonB_sidphr_rcpt"/>
</dbReference>
<evidence type="ECO:0000256" key="16">
    <source>
        <dbReference type="RuleBase" id="RU003357"/>
    </source>
</evidence>
<dbReference type="SUPFAM" id="SSF56935">
    <property type="entry name" value="Porins"/>
    <property type="match status" value="1"/>
</dbReference>
<accession>A0A318SFN8</accession>
<sequence>MHGFARLGRTPRTFRPRAVSLAAAGLFAGLAALAAQARAQALPQVDVSAGQEHGAQYAPANTATGAKVDAPLRDIPQSVNIVTQEVMRDQGARSVQDVMKTIPSVGLATGDGQRDAVVIRGFTALSDILLDGVRDDSQYFRDLYNIERVEVVKGPAAALYGRGSSGGLINLITRKPGFAAGGDAGITLGSYGLKRSDLGLNRPVSDTVAVRLDAAVEDSGSYRTNGYLRSQAVSPGILWKDGDQSLLLQTNYQHQERGIDFGIPGLLSTGRPANVPIGTYYGAADAYGLDHTRSTMQTSTAQYKLRLSDTTGFTDTLRYYDYSLDRRHTRIGSVNDGNGTVPQALMLRGAVQRYEHGWFNQSEFTHDIAWGGAGHKLLAGAEFGEQDRHQAITNAATNRAGYSFATPVFAPVGRNLPYEVPVAQSLSPAVGTTVNTTRSVYLQALSTWTPTVKSLLGLRYDAFGQKYDDELPAAANLARTDRNLSPRAGLVWQPTAAQSYYVSATKSYQPSGEAGPLATTNAQLKPEQSVNLELGSKTDLFDGAASFTAALYQLTRSDVKYTDPVLNKLVNVGEQRARGLELTLAGQVAAGWQVLAGYSYLDALVTNGVGTVTAPFGSARPTPLQGKRLALAPRHTFSLWTLKSLDALLPGVQAGAGINARTASFANVDNTVSLPGYATVDLALYWRPAPKGWSAALNLKNVFDRRYFISANNDIGILPGAPRTLELSARYAF</sequence>
<evidence type="ECO:0000256" key="13">
    <source>
        <dbReference type="ARBA" id="ARBA00023237"/>
    </source>
</evidence>
<evidence type="ECO:0000256" key="10">
    <source>
        <dbReference type="ARBA" id="ARBA00023077"/>
    </source>
</evidence>
<keyword evidence="13 14" id="KW-0998">Cell outer membrane</keyword>
<keyword evidence="11 14" id="KW-0472">Membrane</keyword>
<dbReference type="GO" id="GO:0038023">
    <property type="term" value="F:signaling receptor activity"/>
    <property type="evidence" value="ECO:0007669"/>
    <property type="project" value="InterPro"/>
</dbReference>
<evidence type="ECO:0000256" key="11">
    <source>
        <dbReference type="ARBA" id="ARBA00023136"/>
    </source>
</evidence>
<feature type="domain" description="TonB-dependent receptor plug" evidence="19">
    <location>
        <begin position="72"/>
        <end position="167"/>
    </location>
</feature>
<dbReference type="GO" id="GO:0015344">
    <property type="term" value="F:siderophore uptake transmembrane transporter activity"/>
    <property type="evidence" value="ECO:0007669"/>
    <property type="project" value="TreeGrafter"/>
</dbReference>
<evidence type="ECO:0000256" key="17">
    <source>
        <dbReference type="SAM" id="SignalP"/>
    </source>
</evidence>
<dbReference type="InterPro" id="IPR037066">
    <property type="entry name" value="Plug_dom_sf"/>
</dbReference>
<keyword evidence="9" id="KW-0406">Ion transport</keyword>
<evidence type="ECO:0000256" key="6">
    <source>
        <dbReference type="ARBA" id="ARBA00022692"/>
    </source>
</evidence>
<evidence type="ECO:0000256" key="9">
    <source>
        <dbReference type="ARBA" id="ARBA00023065"/>
    </source>
</evidence>
<evidence type="ECO:0000256" key="1">
    <source>
        <dbReference type="ARBA" id="ARBA00004571"/>
    </source>
</evidence>
<evidence type="ECO:0000256" key="7">
    <source>
        <dbReference type="ARBA" id="ARBA00022729"/>
    </source>
</evidence>
<feature type="signal peptide" evidence="17">
    <location>
        <begin position="1"/>
        <end position="34"/>
    </location>
</feature>
<proteinExistence type="inferred from homology"/>
<evidence type="ECO:0000256" key="15">
    <source>
        <dbReference type="PROSITE-ProRule" id="PRU10144"/>
    </source>
</evidence>
<dbReference type="Pfam" id="PF00593">
    <property type="entry name" value="TonB_dep_Rec_b-barrel"/>
    <property type="match status" value="1"/>
</dbReference>
<evidence type="ECO:0000259" key="19">
    <source>
        <dbReference type="Pfam" id="PF07715"/>
    </source>
</evidence>
<evidence type="ECO:0000256" key="8">
    <source>
        <dbReference type="ARBA" id="ARBA00023004"/>
    </source>
</evidence>
<keyword evidence="8" id="KW-0408">Iron</keyword>
<dbReference type="CDD" id="cd01347">
    <property type="entry name" value="ligand_gated_channel"/>
    <property type="match status" value="1"/>
</dbReference>
<keyword evidence="5" id="KW-0410">Iron transport</keyword>
<evidence type="ECO:0000313" key="21">
    <source>
        <dbReference type="Proteomes" id="UP000247540"/>
    </source>
</evidence>
<dbReference type="OrthoDB" id="9790771at2"/>
<feature type="short sequence motif" description="TonB C-terminal box" evidence="15">
    <location>
        <begin position="716"/>
        <end position="733"/>
    </location>
</feature>
<dbReference type="InterPro" id="IPR000531">
    <property type="entry name" value="Beta-barrel_TonB"/>
</dbReference>
<reference evidence="20 21" key="1">
    <citation type="submission" date="2018-06" db="EMBL/GenBank/DDBJ databases">
        <title>Genomic Encyclopedia of Type Strains, Phase III (KMG-III): the genomes of soil and plant-associated and newly described type strains.</title>
        <authorList>
            <person name="Whitman W."/>
        </authorList>
    </citation>
    <scope>NUCLEOTIDE SEQUENCE [LARGE SCALE GENOMIC DNA]</scope>
    <source>
        <strain evidence="20 21">CECT 7646</strain>
    </source>
</reference>
<evidence type="ECO:0000256" key="2">
    <source>
        <dbReference type="ARBA" id="ARBA00009810"/>
    </source>
</evidence>
<evidence type="ECO:0000256" key="14">
    <source>
        <dbReference type="PROSITE-ProRule" id="PRU01360"/>
    </source>
</evidence>
<dbReference type="AlphaFoldDB" id="A0A318SFN8"/>
<comment type="subcellular location">
    <subcellularLocation>
        <location evidence="1 14">Cell outer membrane</location>
        <topology evidence="1 14">Multi-pass membrane protein</topology>
    </subcellularLocation>
</comment>
<dbReference type="Proteomes" id="UP000247540">
    <property type="component" value="Unassembled WGS sequence"/>
</dbReference>
<dbReference type="InterPro" id="IPR036942">
    <property type="entry name" value="Beta-barrel_TonB_sf"/>
</dbReference>
<evidence type="ECO:0000259" key="18">
    <source>
        <dbReference type="Pfam" id="PF00593"/>
    </source>
</evidence>
<dbReference type="EMBL" id="QJTC01000020">
    <property type="protein sequence ID" value="PYE75071.1"/>
    <property type="molecule type" value="Genomic_DNA"/>
</dbReference>
<keyword evidence="7 17" id="KW-0732">Signal</keyword>
<organism evidence="20 21">
    <name type="scientific">Xylophilus ampelinus</name>
    <dbReference type="NCBI Taxonomy" id="54067"/>
    <lineage>
        <taxon>Bacteria</taxon>
        <taxon>Pseudomonadati</taxon>
        <taxon>Pseudomonadota</taxon>
        <taxon>Betaproteobacteria</taxon>
        <taxon>Burkholderiales</taxon>
        <taxon>Xylophilus</taxon>
    </lineage>
</organism>